<proteinExistence type="inferred from homology"/>
<name>A0A1H1UAN7_9ACTN</name>
<keyword evidence="7 8" id="KW-0472">Membrane</keyword>
<feature type="transmembrane region" description="Helical" evidence="8">
    <location>
        <begin position="61"/>
        <end position="79"/>
    </location>
</feature>
<dbReference type="Pfam" id="PF07690">
    <property type="entry name" value="MFS_1"/>
    <property type="match status" value="1"/>
</dbReference>
<dbReference type="Gene3D" id="1.20.1250.20">
    <property type="entry name" value="MFS general substrate transporter like domains"/>
    <property type="match status" value="1"/>
</dbReference>
<feature type="transmembrane region" description="Helical" evidence="8">
    <location>
        <begin position="149"/>
        <end position="170"/>
    </location>
</feature>
<dbReference type="EMBL" id="LT629749">
    <property type="protein sequence ID" value="SDS69473.1"/>
    <property type="molecule type" value="Genomic_DNA"/>
</dbReference>
<evidence type="ECO:0000256" key="2">
    <source>
        <dbReference type="ARBA" id="ARBA00007520"/>
    </source>
</evidence>
<evidence type="ECO:0000256" key="7">
    <source>
        <dbReference type="ARBA" id="ARBA00023136"/>
    </source>
</evidence>
<comment type="subcellular location">
    <subcellularLocation>
        <location evidence="1">Cell membrane</location>
        <topology evidence="1">Multi-pass membrane protein</topology>
    </subcellularLocation>
</comment>
<feature type="transmembrane region" description="Helical" evidence="8">
    <location>
        <begin position="370"/>
        <end position="395"/>
    </location>
</feature>
<evidence type="ECO:0000256" key="4">
    <source>
        <dbReference type="ARBA" id="ARBA00022475"/>
    </source>
</evidence>
<dbReference type="OrthoDB" id="7375466at2"/>
<feature type="transmembrane region" description="Helical" evidence="8">
    <location>
        <begin position="478"/>
        <end position="500"/>
    </location>
</feature>
<dbReference type="FunFam" id="1.20.1720.10:FF:000004">
    <property type="entry name" value="EmrB/QacA family drug resistance transporter"/>
    <property type="match status" value="1"/>
</dbReference>
<accession>A0A1H1UAN7</accession>
<feature type="domain" description="Major facilitator superfamily (MFS) profile" evidence="9">
    <location>
        <begin position="25"/>
        <end position="504"/>
    </location>
</feature>
<dbReference type="PROSITE" id="PS50850">
    <property type="entry name" value="MFS"/>
    <property type="match status" value="1"/>
</dbReference>
<keyword evidence="6 8" id="KW-1133">Transmembrane helix</keyword>
<feature type="transmembrane region" description="Helical" evidence="8">
    <location>
        <begin position="91"/>
        <end position="108"/>
    </location>
</feature>
<feature type="transmembrane region" description="Helical" evidence="8">
    <location>
        <begin position="315"/>
        <end position="334"/>
    </location>
</feature>
<dbReference type="Gene3D" id="1.20.1720.10">
    <property type="entry name" value="Multidrug resistance protein D"/>
    <property type="match status" value="1"/>
</dbReference>
<feature type="transmembrane region" description="Helical" evidence="8">
    <location>
        <begin position="238"/>
        <end position="259"/>
    </location>
</feature>
<keyword evidence="11" id="KW-1185">Reference proteome</keyword>
<dbReference type="InterPro" id="IPR020846">
    <property type="entry name" value="MFS_dom"/>
</dbReference>
<keyword evidence="5 8" id="KW-0812">Transmembrane</keyword>
<dbReference type="CDD" id="cd17502">
    <property type="entry name" value="MFS_Azr1_MDR_like"/>
    <property type="match status" value="1"/>
</dbReference>
<evidence type="ECO:0000256" key="6">
    <source>
        <dbReference type="ARBA" id="ARBA00022989"/>
    </source>
</evidence>
<gene>
    <name evidence="10" type="ORF">SAMN04488543_2212</name>
</gene>
<feature type="transmembrane region" description="Helical" evidence="8">
    <location>
        <begin position="346"/>
        <end position="364"/>
    </location>
</feature>
<feature type="transmembrane region" description="Helical" evidence="8">
    <location>
        <begin position="280"/>
        <end position="303"/>
    </location>
</feature>
<reference evidence="10 11" key="1">
    <citation type="submission" date="2016-10" db="EMBL/GenBank/DDBJ databases">
        <authorList>
            <person name="de Groot N.N."/>
        </authorList>
    </citation>
    <scope>NUCLEOTIDE SEQUENCE [LARGE SCALE GENOMIC DNA]</scope>
    <source>
        <strain evidence="10 11">DSM 21741</strain>
    </source>
</reference>
<feature type="transmembrane region" description="Helical" evidence="8">
    <location>
        <begin position="210"/>
        <end position="232"/>
    </location>
</feature>
<evidence type="ECO:0000256" key="1">
    <source>
        <dbReference type="ARBA" id="ARBA00004651"/>
    </source>
</evidence>
<dbReference type="PANTHER" id="PTHR23501:SF197">
    <property type="entry name" value="COMD"/>
    <property type="match status" value="1"/>
</dbReference>
<evidence type="ECO:0000313" key="11">
    <source>
        <dbReference type="Proteomes" id="UP000199092"/>
    </source>
</evidence>
<feature type="transmembrane region" description="Helical" evidence="8">
    <location>
        <begin position="120"/>
        <end position="142"/>
    </location>
</feature>
<dbReference type="STRING" id="546871.SAMN04488543_2212"/>
<evidence type="ECO:0000256" key="8">
    <source>
        <dbReference type="SAM" id="Phobius"/>
    </source>
</evidence>
<feature type="transmembrane region" description="Helical" evidence="8">
    <location>
        <begin position="416"/>
        <end position="435"/>
    </location>
</feature>
<sequence>MTTTAVAAPPERAQGALTHQQILKVMTGLLAALFTAMLSTTIVSTALPTIMADLGGTQRQYTWVITSSLLAMTISTPIWGKLSDLFDKKVLVQLAIVIFVAGSVGAGLSQTVPPMMGFRALQGLGMGGLVALTQSIMGALIPPRQRGRYAGYMGAVMAVSTVSGPLLGGVITDNANWRWCFFVCVPLAVLALVALQATLRTTGGRRHVRIDYLGAVLIALVAGLPMLWVTFAGSDYAWVSWQSGVFLAAFAVAVTLAVLTELRASEPMVPIRLLGNRTTVLMIIASLAVGVAMFGSSTFLTQYFQLAGGHSATRAGLMTIPLIISQMLTSTVGGQVVTRTGRWKPLMVVGAVALVAGLVGLGTIDHSTPYWQVGLAMAVLGVGVGALIQNIVLAVQNTVDVRDVGSTSATITFFRSLGGAVGVAVLGAILANHVARNITAGLTSAGLPAAGAGAGGSLDIKDLPAPVQTIVHVAYGDAFGLLFVIAAVISVVTLIAVLLVREVPLRDTVGLTAATATTATADGNDAAGPEPEPGLTTRVADSERERLCAGALDVLSVAQDQARQLLLESQRTADRLTRLARLEAERILTEADAELAVRQERIRMLKATEADLTERVGEKILQG</sequence>
<dbReference type="RefSeq" id="WP_091412904.1">
    <property type="nucleotide sequence ID" value="NZ_LT629749.1"/>
</dbReference>
<evidence type="ECO:0000313" key="10">
    <source>
        <dbReference type="EMBL" id="SDS69473.1"/>
    </source>
</evidence>
<dbReference type="SUPFAM" id="SSF103473">
    <property type="entry name" value="MFS general substrate transporter"/>
    <property type="match status" value="1"/>
</dbReference>
<dbReference type="GO" id="GO:0005886">
    <property type="term" value="C:plasma membrane"/>
    <property type="evidence" value="ECO:0007669"/>
    <property type="project" value="UniProtKB-SubCell"/>
</dbReference>
<protein>
    <submittedName>
        <fullName evidence="10">Drug resistance transporter, EmrB/QacA subfamily</fullName>
    </submittedName>
</protein>
<dbReference type="Proteomes" id="UP000199092">
    <property type="component" value="Chromosome I"/>
</dbReference>
<evidence type="ECO:0000259" key="9">
    <source>
        <dbReference type="PROSITE" id="PS50850"/>
    </source>
</evidence>
<dbReference type="PRINTS" id="PR01036">
    <property type="entry name" value="TCRTETB"/>
</dbReference>
<dbReference type="PANTHER" id="PTHR23501">
    <property type="entry name" value="MAJOR FACILITATOR SUPERFAMILY"/>
    <property type="match status" value="1"/>
</dbReference>
<dbReference type="AlphaFoldDB" id="A0A1H1UAN7"/>
<keyword evidence="3" id="KW-0813">Transport</keyword>
<dbReference type="InterPro" id="IPR011701">
    <property type="entry name" value="MFS"/>
</dbReference>
<keyword evidence="4" id="KW-1003">Cell membrane</keyword>
<dbReference type="GO" id="GO:0022857">
    <property type="term" value="F:transmembrane transporter activity"/>
    <property type="evidence" value="ECO:0007669"/>
    <property type="project" value="InterPro"/>
</dbReference>
<evidence type="ECO:0000256" key="5">
    <source>
        <dbReference type="ARBA" id="ARBA00022692"/>
    </source>
</evidence>
<dbReference type="InterPro" id="IPR036259">
    <property type="entry name" value="MFS_trans_sf"/>
</dbReference>
<feature type="transmembrane region" description="Helical" evidence="8">
    <location>
        <begin position="29"/>
        <end position="49"/>
    </location>
</feature>
<evidence type="ECO:0000256" key="3">
    <source>
        <dbReference type="ARBA" id="ARBA00022448"/>
    </source>
</evidence>
<organism evidence="10 11">
    <name type="scientific">Friedmanniella luteola</name>
    <dbReference type="NCBI Taxonomy" id="546871"/>
    <lineage>
        <taxon>Bacteria</taxon>
        <taxon>Bacillati</taxon>
        <taxon>Actinomycetota</taxon>
        <taxon>Actinomycetes</taxon>
        <taxon>Propionibacteriales</taxon>
        <taxon>Nocardioidaceae</taxon>
        <taxon>Friedmanniella</taxon>
    </lineage>
</organism>
<comment type="similarity">
    <text evidence="2">Belongs to the major facilitator superfamily. TCR/Tet family.</text>
</comment>
<feature type="transmembrane region" description="Helical" evidence="8">
    <location>
        <begin position="176"/>
        <end position="198"/>
    </location>
</feature>